<dbReference type="GO" id="GO:0006633">
    <property type="term" value="P:fatty acid biosynthetic process"/>
    <property type="evidence" value="ECO:0007669"/>
    <property type="project" value="UniProtKB-UniRule"/>
</dbReference>
<keyword evidence="11" id="KW-1185">Reference proteome</keyword>
<comment type="subcellular location">
    <subcellularLocation>
        <location evidence="1 9">Cytoplasm</location>
    </subcellularLocation>
</comment>
<comment type="catalytic activity">
    <reaction evidence="9">
        <text>a (3R)-hydroxyacyl-[ACP] = a (2E)-enoyl-[ACP] + H2O</text>
        <dbReference type="Rhea" id="RHEA:13097"/>
        <dbReference type="Rhea" id="RHEA-COMP:9925"/>
        <dbReference type="Rhea" id="RHEA-COMP:9945"/>
        <dbReference type="ChEBI" id="CHEBI:15377"/>
        <dbReference type="ChEBI" id="CHEBI:78784"/>
        <dbReference type="ChEBI" id="CHEBI:78827"/>
        <dbReference type="EC" id="4.2.1.59"/>
    </reaction>
</comment>
<feature type="active site" evidence="9">
    <location>
        <position position="49"/>
    </location>
</feature>
<dbReference type="GO" id="GO:0019171">
    <property type="term" value="F:(3R)-hydroxyacyl-[acyl-carrier-protein] dehydratase activity"/>
    <property type="evidence" value="ECO:0007669"/>
    <property type="project" value="UniProtKB-EC"/>
</dbReference>
<evidence type="ECO:0000256" key="9">
    <source>
        <dbReference type="HAMAP-Rule" id="MF_00406"/>
    </source>
</evidence>
<dbReference type="PATRIC" id="fig|507626.3.peg.2966"/>
<evidence type="ECO:0000256" key="1">
    <source>
        <dbReference type="ARBA" id="ARBA00004496"/>
    </source>
</evidence>
<organism evidence="10 11">
    <name type="scientific">Halomonas chromatireducens</name>
    <dbReference type="NCBI Taxonomy" id="507626"/>
    <lineage>
        <taxon>Bacteria</taxon>
        <taxon>Pseudomonadati</taxon>
        <taxon>Pseudomonadota</taxon>
        <taxon>Gammaproteobacteria</taxon>
        <taxon>Oceanospirillales</taxon>
        <taxon>Halomonadaceae</taxon>
        <taxon>Halomonas</taxon>
    </lineage>
</organism>
<proteinExistence type="inferred from homology"/>
<evidence type="ECO:0000256" key="7">
    <source>
        <dbReference type="ARBA" id="ARBA00023239"/>
    </source>
</evidence>
<evidence type="ECO:0000256" key="3">
    <source>
        <dbReference type="ARBA" id="ARBA00022490"/>
    </source>
</evidence>
<dbReference type="InterPro" id="IPR010084">
    <property type="entry name" value="FabZ"/>
</dbReference>
<name>A0A109UMS0_9GAMM</name>
<evidence type="ECO:0000256" key="6">
    <source>
        <dbReference type="ARBA" id="ARBA00023098"/>
    </source>
</evidence>
<sequence length="147" mass="16643">MVMDINEIRDYLPHRYPFLLVDRITELTFGEMIVGYKNVSINEPFFNGHFPHHPIMPGVLVLEALAQVCGILGFKTVNRLPADGYVYYLVGSDNVRFKRPVMPGDCLVLEARVEREKRGIWKFACRATVGGELACEADIICAERKVA</sequence>
<dbReference type="GO" id="GO:0005737">
    <property type="term" value="C:cytoplasm"/>
    <property type="evidence" value="ECO:0007669"/>
    <property type="project" value="UniProtKB-SubCell"/>
</dbReference>
<dbReference type="EC" id="4.2.1.59" evidence="9"/>
<keyword evidence="7 9" id="KW-0456">Lyase</keyword>
<reference evidence="10 11" key="2">
    <citation type="submission" date="2016-02" db="EMBL/GenBank/DDBJ databases">
        <authorList>
            <person name="Wen L."/>
            <person name="He K."/>
            <person name="Yang H."/>
        </authorList>
    </citation>
    <scope>NUCLEOTIDE SEQUENCE [LARGE SCALE GENOMIC DNA]</scope>
    <source>
        <strain evidence="10 11">AGD 8-3</strain>
    </source>
</reference>
<dbReference type="GO" id="GO:0009245">
    <property type="term" value="P:lipid A biosynthetic process"/>
    <property type="evidence" value="ECO:0007669"/>
    <property type="project" value="UniProtKB-UniRule"/>
</dbReference>
<keyword evidence="3 9" id="KW-0963">Cytoplasm</keyword>
<protein>
    <recommendedName>
        <fullName evidence="9">3-hydroxyacyl-[acyl-carrier-protein] dehydratase FabZ</fullName>
        <ecNumber evidence="9">4.2.1.59</ecNumber>
    </recommendedName>
    <alternativeName>
        <fullName evidence="9">(3R)-hydroxymyristoyl-[acyl-carrier-protein] dehydratase</fullName>
        <shortName evidence="9">(3R)-hydroxymyristoyl-ACP dehydrase</shortName>
    </alternativeName>
    <alternativeName>
        <fullName evidence="9">Beta-hydroxyacyl-ACP dehydratase</fullName>
    </alternativeName>
</protein>
<dbReference type="RefSeq" id="WP_066452379.1">
    <property type="nucleotide sequence ID" value="NZ_CP014226.1"/>
</dbReference>
<comment type="similarity">
    <text evidence="2 9">Belongs to the thioester dehydratase family. FabZ subfamily.</text>
</comment>
<evidence type="ECO:0000313" key="10">
    <source>
        <dbReference type="EMBL" id="AMD02018.1"/>
    </source>
</evidence>
<dbReference type="SUPFAM" id="SSF54637">
    <property type="entry name" value="Thioesterase/thiol ester dehydrase-isomerase"/>
    <property type="match status" value="1"/>
</dbReference>
<dbReference type="OrthoDB" id="9772788at2"/>
<dbReference type="STRING" id="507626.LOKO_02970"/>
<dbReference type="HAMAP" id="MF_00406">
    <property type="entry name" value="FabZ"/>
    <property type="match status" value="1"/>
</dbReference>
<dbReference type="AlphaFoldDB" id="A0A109UMS0"/>
<gene>
    <name evidence="9 10" type="primary">fabZ</name>
    <name evidence="10" type="ORF">LOKO_02970</name>
</gene>
<dbReference type="CDD" id="cd01288">
    <property type="entry name" value="FabZ"/>
    <property type="match status" value="1"/>
</dbReference>
<dbReference type="Proteomes" id="UP000063387">
    <property type="component" value="Chromosome"/>
</dbReference>
<dbReference type="NCBIfam" id="TIGR01750">
    <property type="entry name" value="fabZ"/>
    <property type="match status" value="1"/>
</dbReference>
<evidence type="ECO:0000256" key="5">
    <source>
        <dbReference type="ARBA" id="ARBA00022556"/>
    </source>
</evidence>
<dbReference type="Gene3D" id="3.10.129.10">
    <property type="entry name" value="Hotdog Thioesterase"/>
    <property type="match status" value="1"/>
</dbReference>
<accession>A0A109UMS0</accession>
<dbReference type="InterPro" id="IPR029069">
    <property type="entry name" value="HotDog_dom_sf"/>
</dbReference>
<reference evidence="10 11" key="1">
    <citation type="journal article" date="2016" name="Genome Announc.">
        <title>Draft Genome Sequence of 'Halomonas chromatireducens' Strain AGD 8-3, a Haloalkaliphilic Chromate- and Selenite-Reducing Gammaproteobacterium.</title>
        <authorList>
            <person name="Sharko F.S."/>
            <person name="Shapovalova A.A."/>
            <person name="Tsygankova S.V."/>
            <person name="Komova A.V."/>
            <person name="Boulygina E.S."/>
            <person name="Teslyuk A.B."/>
            <person name="Gotovtsev P.M."/>
            <person name="Namsaraev Z.B."/>
            <person name="Khijniak T.V."/>
            <person name="Nedoluzhko A.V."/>
            <person name="Vasilov R.G."/>
        </authorList>
    </citation>
    <scope>NUCLEOTIDE SEQUENCE [LARGE SCALE GENOMIC DNA]</scope>
    <source>
        <strain evidence="10 11">AGD 8-3</strain>
    </source>
</reference>
<keyword evidence="5 9" id="KW-0441">Lipid A biosynthesis</keyword>
<keyword evidence="6 9" id="KW-0443">Lipid metabolism</keyword>
<dbReference type="GO" id="GO:0016020">
    <property type="term" value="C:membrane"/>
    <property type="evidence" value="ECO:0007669"/>
    <property type="project" value="GOC"/>
</dbReference>
<comment type="function">
    <text evidence="8 9">Involved in unsaturated fatty acids biosynthesis. Catalyzes the dehydration of short chain beta-hydroxyacyl-ACPs and long chain saturated and unsaturated beta-hydroxyacyl-ACPs.</text>
</comment>
<dbReference type="FunFam" id="3.10.129.10:FF:000001">
    <property type="entry name" value="3-hydroxyacyl-[acyl-carrier-protein] dehydratase FabZ"/>
    <property type="match status" value="1"/>
</dbReference>
<dbReference type="PANTHER" id="PTHR30272:SF1">
    <property type="entry name" value="3-HYDROXYACYL-[ACYL-CARRIER-PROTEIN] DEHYDRATASE"/>
    <property type="match status" value="1"/>
</dbReference>
<evidence type="ECO:0000256" key="4">
    <source>
        <dbReference type="ARBA" id="ARBA00022516"/>
    </source>
</evidence>
<dbReference type="InterPro" id="IPR013114">
    <property type="entry name" value="FabA_FabZ"/>
</dbReference>
<dbReference type="NCBIfam" id="NF000582">
    <property type="entry name" value="PRK00006.1"/>
    <property type="match status" value="1"/>
</dbReference>
<keyword evidence="4 9" id="KW-0444">Lipid biosynthesis</keyword>
<dbReference type="EMBL" id="CP014226">
    <property type="protein sequence ID" value="AMD02018.1"/>
    <property type="molecule type" value="Genomic_DNA"/>
</dbReference>
<dbReference type="Pfam" id="PF07977">
    <property type="entry name" value="FabA"/>
    <property type="match status" value="1"/>
</dbReference>
<evidence type="ECO:0000256" key="8">
    <source>
        <dbReference type="ARBA" id="ARBA00025049"/>
    </source>
</evidence>
<evidence type="ECO:0000313" key="11">
    <source>
        <dbReference type="Proteomes" id="UP000063387"/>
    </source>
</evidence>
<dbReference type="KEGG" id="hco:LOKO_02970"/>
<dbReference type="PANTHER" id="PTHR30272">
    <property type="entry name" value="3-HYDROXYACYL-[ACYL-CARRIER-PROTEIN] DEHYDRATASE"/>
    <property type="match status" value="1"/>
</dbReference>
<evidence type="ECO:0000256" key="2">
    <source>
        <dbReference type="ARBA" id="ARBA00009174"/>
    </source>
</evidence>